<dbReference type="PROSITE" id="PS50206">
    <property type="entry name" value="RHODANESE_3"/>
    <property type="match status" value="1"/>
</dbReference>
<feature type="domain" description="Rhodanese" evidence="2">
    <location>
        <begin position="26"/>
        <end position="148"/>
    </location>
</feature>
<organism evidence="3 4">
    <name type="scientific">Balneicella halophila</name>
    <dbReference type="NCBI Taxonomy" id="1537566"/>
    <lineage>
        <taxon>Bacteria</taxon>
        <taxon>Pseudomonadati</taxon>
        <taxon>Bacteroidota</taxon>
        <taxon>Bacteroidia</taxon>
        <taxon>Bacteroidales</taxon>
        <taxon>Balneicellaceae</taxon>
        <taxon>Balneicella</taxon>
    </lineage>
</organism>
<keyword evidence="1" id="KW-0711">Selenium</keyword>
<dbReference type="NCBIfam" id="NF008752">
    <property type="entry name" value="PRK11784.1-4"/>
    <property type="match status" value="1"/>
</dbReference>
<name>A0A7L4UQS1_BALHA</name>
<evidence type="ECO:0000313" key="4">
    <source>
        <dbReference type="Proteomes" id="UP000251835"/>
    </source>
</evidence>
<dbReference type="PANTHER" id="PTHR30401">
    <property type="entry name" value="TRNA 2-SELENOURIDINE SYNTHASE"/>
    <property type="match status" value="1"/>
</dbReference>
<dbReference type="GO" id="GO:0043828">
    <property type="term" value="F:tRNA 2-selenouridine synthase activity"/>
    <property type="evidence" value="ECO:0007669"/>
    <property type="project" value="InterPro"/>
</dbReference>
<keyword evidence="4" id="KW-1185">Reference proteome</keyword>
<dbReference type="SMART" id="SM00450">
    <property type="entry name" value="RHOD"/>
    <property type="match status" value="1"/>
</dbReference>
<dbReference type="EMBL" id="QENZ01000003">
    <property type="protein sequence ID" value="PVX51862.1"/>
    <property type="molecule type" value="Genomic_DNA"/>
</dbReference>
<dbReference type="InterPro" id="IPR058840">
    <property type="entry name" value="AAA_SelU"/>
</dbReference>
<dbReference type="PANTHER" id="PTHR30401:SF0">
    <property type="entry name" value="TRNA 2-SELENOURIDINE SYNTHASE"/>
    <property type="match status" value="1"/>
</dbReference>
<dbReference type="InterPro" id="IPR036873">
    <property type="entry name" value="Rhodanese-like_dom_sf"/>
</dbReference>
<gene>
    <name evidence="3" type="ORF">C7377_0153</name>
</gene>
<dbReference type="AlphaFoldDB" id="A0A7L4UQS1"/>
<dbReference type="InterPro" id="IPR017582">
    <property type="entry name" value="SelU"/>
</dbReference>
<evidence type="ECO:0000313" key="3">
    <source>
        <dbReference type="EMBL" id="PVX51862.1"/>
    </source>
</evidence>
<dbReference type="Proteomes" id="UP000251835">
    <property type="component" value="Unassembled WGS sequence"/>
</dbReference>
<protein>
    <submittedName>
        <fullName evidence="3">tRNA 2-selenouridine synthase</fullName>
    </submittedName>
</protein>
<dbReference type="InterPro" id="IPR001763">
    <property type="entry name" value="Rhodanese-like_dom"/>
</dbReference>
<dbReference type="Pfam" id="PF26341">
    <property type="entry name" value="AAA_SelU"/>
    <property type="match status" value="1"/>
</dbReference>
<comment type="caution">
    <text evidence="3">The sequence shown here is derived from an EMBL/GenBank/DDBJ whole genome shotgun (WGS) entry which is preliminary data.</text>
</comment>
<dbReference type="SUPFAM" id="SSF52540">
    <property type="entry name" value="P-loop containing nucleoside triphosphate hydrolases"/>
    <property type="match status" value="1"/>
</dbReference>
<proteinExistence type="predicted"/>
<reference evidence="3 4" key="1">
    <citation type="submission" date="2018-05" db="EMBL/GenBank/DDBJ databases">
        <title>Genomic Encyclopedia of Type Strains, Phase IV (KMG-IV): sequencing the most valuable type-strain genomes for metagenomic binning, comparative biology and taxonomic classification.</title>
        <authorList>
            <person name="Goeker M."/>
        </authorList>
    </citation>
    <scope>NUCLEOTIDE SEQUENCE [LARGE SCALE GENOMIC DNA]</scope>
    <source>
        <strain evidence="3 4">DSM 28579</strain>
    </source>
</reference>
<dbReference type="SUPFAM" id="SSF52821">
    <property type="entry name" value="Rhodanese/Cell cycle control phosphatase"/>
    <property type="match status" value="1"/>
</dbReference>
<dbReference type="InterPro" id="IPR027417">
    <property type="entry name" value="P-loop_NTPase"/>
</dbReference>
<dbReference type="Gene3D" id="3.40.250.10">
    <property type="entry name" value="Rhodanese-like domain"/>
    <property type="match status" value="1"/>
</dbReference>
<dbReference type="NCBIfam" id="NF008750">
    <property type="entry name" value="PRK11784.1-2"/>
    <property type="match status" value="1"/>
</dbReference>
<dbReference type="NCBIfam" id="TIGR03167">
    <property type="entry name" value="tRNA_sel_U_synt"/>
    <property type="match status" value="1"/>
</dbReference>
<evidence type="ECO:0000256" key="1">
    <source>
        <dbReference type="ARBA" id="ARBA00023266"/>
    </source>
</evidence>
<accession>A0A7L4UQS1</accession>
<dbReference type="RefSeq" id="WP_207778377.1">
    <property type="nucleotide sequence ID" value="NZ_QENZ01000003.1"/>
</dbReference>
<dbReference type="GO" id="GO:0002098">
    <property type="term" value="P:tRNA wobble uridine modification"/>
    <property type="evidence" value="ECO:0007669"/>
    <property type="project" value="InterPro"/>
</dbReference>
<sequence length="353" mass="40531">MEYCALNFLTFALMIREITIAEYCKNVVKLPLIDVRSPAEFRQGHIVGATNIPLFSNEERASVGTVYKKQSKEKAIEIGYEYVTPKLQYFLDESSKVLKNNAIAVHCWRGGMRSRSFAEHLYANGFENVYVITGGYKAFRNYVLDFFAQKFNLKILGGYTGSGKTFILQELKKLGKQVVDLEGLANHKGSAFGALGEQPQPSSEHFENELFEYCRHLDIDKPIWIEDESARIGCVQLPKTLYRQIREQQLYFVDIPKEERAKFLVEEYAGFDDTLLAESVERIRKRLGGQHVKAAIEAIAQNDYYNVAMITLQYYDKAYLNGVEDRAKDKVMRISLPRVNHFKNAKKLIEITK</sequence>
<evidence type="ECO:0000259" key="2">
    <source>
        <dbReference type="PROSITE" id="PS50206"/>
    </source>
</evidence>
<dbReference type="Pfam" id="PF00581">
    <property type="entry name" value="Rhodanese"/>
    <property type="match status" value="1"/>
</dbReference>